<dbReference type="Pfam" id="PF05368">
    <property type="entry name" value="NmrA"/>
    <property type="match status" value="1"/>
</dbReference>
<dbReference type="InterPro" id="IPR045312">
    <property type="entry name" value="PCBER-like"/>
</dbReference>
<reference evidence="4 5" key="1">
    <citation type="submission" date="2016-10" db="EMBL/GenBank/DDBJ databases">
        <authorList>
            <person name="de Groot N.N."/>
        </authorList>
    </citation>
    <scope>NUCLEOTIDE SEQUENCE [LARGE SCALE GENOMIC DNA]</scope>
    <source>
        <strain evidence="4 5">LMG 23650</strain>
    </source>
</reference>
<dbReference type="PANTHER" id="PTHR47706">
    <property type="entry name" value="NMRA-LIKE FAMILY PROTEIN"/>
    <property type="match status" value="1"/>
</dbReference>
<evidence type="ECO:0000313" key="4">
    <source>
        <dbReference type="EMBL" id="SFH98463.1"/>
    </source>
</evidence>
<dbReference type="InterPro" id="IPR008030">
    <property type="entry name" value="NmrA-like"/>
</dbReference>
<gene>
    <name evidence="4" type="ORF">SAMN05192543_101882</name>
</gene>
<feature type="domain" description="NmrA-like" evidence="3">
    <location>
        <begin position="4"/>
        <end position="267"/>
    </location>
</feature>
<keyword evidence="2" id="KW-0560">Oxidoreductase</keyword>
<dbReference type="EMBL" id="FOQU01000001">
    <property type="protein sequence ID" value="SFH98463.1"/>
    <property type="molecule type" value="Genomic_DNA"/>
</dbReference>
<dbReference type="SUPFAM" id="SSF51735">
    <property type="entry name" value="NAD(P)-binding Rossmann-fold domains"/>
    <property type="match status" value="1"/>
</dbReference>
<dbReference type="GO" id="GO:0016491">
    <property type="term" value="F:oxidoreductase activity"/>
    <property type="evidence" value="ECO:0007669"/>
    <property type="project" value="UniProtKB-KW"/>
</dbReference>
<protein>
    <submittedName>
        <fullName evidence="4">NmrA-like family protein</fullName>
    </submittedName>
</protein>
<dbReference type="InterPro" id="IPR051609">
    <property type="entry name" value="NmrA/Isoflavone_reductase-like"/>
</dbReference>
<sequence>MSRNQTILVLGAGELGMAVLRNLVRRADLDASISIAVLLRPSTIDSSDAVKQKDIAELRALGVELVPGDLAKQSVSALADIFARFDTIISCSGFAGGQDTQRKITQAVLDAGVKRYVPWQFGVDYDVIGRGSAQDLFDEQLDVRDLLRSQEQTQWIIVSTGMFTSFLFEPSFGVVDLAGNVVHALGSWDNAVTVTTAEDIGALTSAIVFSEPAIVNQVVRVAGDTVTYRQLADTVDRLLGLNLRRTEWSVPELRRQLAEDPHDAIRKYRVVFAEGCGVSWDKKQTFNAQRGMTVCGLEDWVRENLQSGDGVPA</sequence>
<accession>A0A1I3EHW6</accession>
<dbReference type="Gene3D" id="3.40.50.720">
    <property type="entry name" value="NAD(P)-binding Rossmann-like Domain"/>
    <property type="match status" value="1"/>
</dbReference>
<dbReference type="RefSeq" id="WP_091007896.1">
    <property type="nucleotide sequence ID" value="NZ_CP041743.1"/>
</dbReference>
<dbReference type="STRING" id="420953.SAMN05192543_101882"/>
<dbReference type="AlphaFoldDB" id="A0A1I3EHW6"/>
<dbReference type="PANTHER" id="PTHR47706:SF6">
    <property type="entry name" value="NMRA-LIKE FAMILY PROTEIN (AFU_ORTHOLOGUE AFUA_6G00280)"/>
    <property type="match status" value="1"/>
</dbReference>
<keyword evidence="1" id="KW-0521">NADP</keyword>
<dbReference type="Proteomes" id="UP000199548">
    <property type="component" value="Unassembled WGS sequence"/>
</dbReference>
<dbReference type="CDD" id="cd05259">
    <property type="entry name" value="PCBER_SDR_a"/>
    <property type="match status" value="1"/>
</dbReference>
<evidence type="ECO:0000256" key="2">
    <source>
        <dbReference type="ARBA" id="ARBA00023002"/>
    </source>
</evidence>
<dbReference type="OrthoDB" id="5540862at2"/>
<keyword evidence="5" id="KW-1185">Reference proteome</keyword>
<evidence type="ECO:0000256" key="1">
    <source>
        <dbReference type="ARBA" id="ARBA00022857"/>
    </source>
</evidence>
<organism evidence="4 5">
    <name type="scientific">Paraburkholderia megapolitana</name>
    <dbReference type="NCBI Taxonomy" id="420953"/>
    <lineage>
        <taxon>Bacteria</taxon>
        <taxon>Pseudomonadati</taxon>
        <taxon>Pseudomonadota</taxon>
        <taxon>Betaproteobacteria</taxon>
        <taxon>Burkholderiales</taxon>
        <taxon>Burkholderiaceae</taxon>
        <taxon>Paraburkholderia</taxon>
    </lineage>
</organism>
<evidence type="ECO:0000259" key="3">
    <source>
        <dbReference type="Pfam" id="PF05368"/>
    </source>
</evidence>
<dbReference type="Gene3D" id="3.90.25.10">
    <property type="entry name" value="UDP-galactose 4-epimerase, domain 1"/>
    <property type="match status" value="1"/>
</dbReference>
<dbReference type="InterPro" id="IPR036291">
    <property type="entry name" value="NAD(P)-bd_dom_sf"/>
</dbReference>
<evidence type="ECO:0000313" key="5">
    <source>
        <dbReference type="Proteomes" id="UP000199548"/>
    </source>
</evidence>
<proteinExistence type="predicted"/>
<name>A0A1I3EHW6_9BURK</name>